<dbReference type="RefSeq" id="WP_273159304.1">
    <property type="nucleotide sequence ID" value="NZ_JABZSJ010000020.1"/>
</dbReference>
<dbReference type="Proteomes" id="UP000771736">
    <property type="component" value="Unassembled WGS sequence"/>
</dbReference>
<accession>A0A930MZA8</accession>
<sequence length="69" mass="8444">MDWIFMEVLKVLERIANERLKCFAYREEWVVIELRTMIMDGEKTFNDEERYGRSLTEPIVLRFIKPIMT</sequence>
<dbReference type="AlphaFoldDB" id="A0A930MZA8"/>
<gene>
    <name evidence="1" type="ORF">HXN26_05115</name>
</gene>
<evidence type="ECO:0000313" key="1">
    <source>
        <dbReference type="EMBL" id="MBF1384221.1"/>
    </source>
</evidence>
<name>A0A930MZA8_9BACT</name>
<dbReference type="EMBL" id="JABZSJ010000020">
    <property type="protein sequence ID" value="MBF1384221.1"/>
    <property type="molecule type" value="Genomic_DNA"/>
</dbReference>
<organism evidence="1 2">
    <name type="scientific">Prevotella aurantiaca</name>
    <dbReference type="NCBI Taxonomy" id="596085"/>
    <lineage>
        <taxon>Bacteria</taxon>
        <taxon>Pseudomonadati</taxon>
        <taxon>Bacteroidota</taxon>
        <taxon>Bacteroidia</taxon>
        <taxon>Bacteroidales</taxon>
        <taxon>Prevotellaceae</taxon>
        <taxon>Prevotella</taxon>
    </lineage>
</organism>
<protein>
    <submittedName>
        <fullName evidence="1">Uncharacterized protein</fullName>
    </submittedName>
</protein>
<comment type="caution">
    <text evidence="1">The sequence shown here is derived from an EMBL/GenBank/DDBJ whole genome shotgun (WGS) entry which is preliminary data.</text>
</comment>
<reference evidence="1" key="1">
    <citation type="submission" date="2020-04" db="EMBL/GenBank/DDBJ databases">
        <title>Deep metagenomics examines the oral microbiome during advanced dental caries in children, revealing novel taxa and co-occurrences with host molecules.</title>
        <authorList>
            <person name="Baker J.L."/>
            <person name="Morton J.T."/>
            <person name="Dinis M."/>
            <person name="Alvarez R."/>
            <person name="Tran N.C."/>
            <person name="Knight R."/>
            <person name="Edlund A."/>
        </authorList>
    </citation>
    <scope>NUCLEOTIDE SEQUENCE</scope>
    <source>
        <strain evidence="1">JCVI_44_bin.5</strain>
    </source>
</reference>
<proteinExistence type="predicted"/>
<evidence type="ECO:0000313" key="2">
    <source>
        <dbReference type="Proteomes" id="UP000771736"/>
    </source>
</evidence>